<dbReference type="PROSITE" id="PS50994">
    <property type="entry name" value="INTEGRASE"/>
    <property type="match status" value="1"/>
</dbReference>
<evidence type="ECO:0000313" key="3">
    <source>
        <dbReference type="RefSeq" id="XP_022155124.1"/>
    </source>
</evidence>
<gene>
    <name evidence="3" type="primary">LOC111022264</name>
</gene>
<dbReference type="OrthoDB" id="1936587at2759"/>
<dbReference type="GeneID" id="111022264"/>
<evidence type="ECO:0000313" key="2">
    <source>
        <dbReference type="Proteomes" id="UP000504603"/>
    </source>
</evidence>
<protein>
    <submittedName>
        <fullName evidence="3">Uncharacterized protein K02A2.6-like</fullName>
    </submittedName>
</protein>
<proteinExistence type="predicted"/>
<reference evidence="3" key="1">
    <citation type="submission" date="2025-08" db="UniProtKB">
        <authorList>
            <consortium name="RefSeq"/>
        </authorList>
    </citation>
    <scope>IDENTIFICATION</scope>
    <source>
        <strain evidence="3">OHB3-1</strain>
    </source>
</reference>
<dbReference type="GO" id="GO:0015074">
    <property type="term" value="P:DNA integration"/>
    <property type="evidence" value="ECO:0007669"/>
    <property type="project" value="InterPro"/>
</dbReference>
<dbReference type="Pfam" id="PF00665">
    <property type="entry name" value="rve"/>
    <property type="match status" value="1"/>
</dbReference>
<accession>A0A6J1DPB2</accession>
<keyword evidence="2" id="KW-1185">Reference proteome</keyword>
<dbReference type="KEGG" id="mcha:111022264"/>
<name>A0A6J1DPB2_MOMCH</name>
<sequence length="273" mass="31036">MAKELETYENESNKVNSINEVEYEALLAGLKVVKYVGVRNILILSDSQLIVDQVKEEFQAREPRIAKYLSQWGIDLIGPLPLGKGQTKFAVVAVDYFTKWAEAKALATITEKKVTDFIWKNIIYRFRIPYTIINDNGKQFDTAAFREFCKELGIKHICSSPAHPQANGQVEAVNKIIKRTLKTRLEKLKGLWAEELPNALWAYRTTPCTLTGETPFSLSFGSEAVVLVEIGLPSPRVEQFSLLDNNASVKLNLDLLEEHRETTRLRMAKYKIE</sequence>
<dbReference type="PANTHER" id="PTHR48475:SF2">
    <property type="entry name" value="RIBONUCLEASE H"/>
    <property type="match status" value="1"/>
</dbReference>
<dbReference type="SUPFAM" id="SSF53098">
    <property type="entry name" value="Ribonuclease H-like"/>
    <property type="match status" value="2"/>
</dbReference>
<dbReference type="InterPro" id="IPR001584">
    <property type="entry name" value="Integrase_cat-core"/>
</dbReference>
<evidence type="ECO:0000259" key="1">
    <source>
        <dbReference type="PROSITE" id="PS50994"/>
    </source>
</evidence>
<dbReference type="GO" id="GO:0003676">
    <property type="term" value="F:nucleic acid binding"/>
    <property type="evidence" value="ECO:0007669"/>
    <property type="project" value="InterPro"/>
</dbReference>
<dbReference type="Gene3D" id="3.30.420.10">
    <property type="entry name" value="Ribonuclease H-like superfamily/Ribonuclease H"/>
    <property type="match status" value="2"/>
</dbReference>
<dbReference type="InterPro" id="IPR012337">
    <property type="entry name" value="RNaseH-like_sf"/>
</dbReference>
<dbReference type="InterPro" id="IPR036397">
    <property type="entry name" value="RNaseH_sf"/>
</dbReference>
<dbReference type="AlphaFoldDB" id="A0A6J1DPB2"/>
<organism evidence="2 3">
    <name type="scientific">Momordica charantia</name>
    <name type="common">Bitter gourd</name>
    <name type="synonym">Balsam pear</name>
    <dbReference type="NCBI Taxonomy" id="3673"/>
    <lineage>
        <taxon>Eukaryota</taxon>
        <taxon>Viridiplantae</taxon>
        <taxon>Streptophyta</taxon>
        <taxon>Embryophyta</taxon>
        <taxon>Tracheophyta</taxon>
        <taxon>Spermatophyta</taxon>
        <taxon>Magnoliopsida</taxon>
        <taxon>eudicotyledons</taxon>
        <taxon>Gunneridae</taxon>
        <taxon>Pentapetalae</taxon>
        <taxon>rosids</taxon>
        <taxon>fabids</taxon>
        <taxon>Cucurbitales</taxon>
        <taxon>Cucurbitaceae</taxon>
        <taxon>Momordiceae</taxon>
        <taxon>Momordica</taxon>
    </lineage>
</organism>
<dbReference type="RefSeq" id="XP_022155124.1">
    <property type="nucleotide sequence ID" value="XM_022299432.1"/>
</dbReference>
<feature type="domain" description="Integrase catalytic" evidence="1">
    <location>
        <begin position="59"/>
        <end position="223"/>
    </location>
</feature>
<dbReference type="Proteomes" id="UP000504603">
    <property type="component" value="Unplaced"/>
</dbReference>
<dbReference type="PANTHER" id="PTHR48475">
    <property type="entry name" value="RIBONUCLEASE H"/>
    <property type="match status" value="1"/>
</dbReference>